<evidence type="ECO:0000256" key="1">
    <source>
        <dbReference type="SAM" id="Phobius"/>
    </source>
</evidence>
<reference evidence="2" key="1">
    <citation type="submission" date="2021-10" db="EMBL/GenBank/DDBJ databases">
        <title>Tropical sea cucumber genome reveals ecological adaptation and Cuvierian tubules defense mechanism.</title>
        <authorList>
            <person name="Chen T."/>
        </authorList>
    </citation>
    <scope>NUCLEOTIDE SEQUENCE</scope>
    <source>
        <strain evidence="2">Nanhai2018</strain>
        <tissue evidence="2">Muscle</tissue>
    </source>
</reference>
<evidence type="ECO:0000313" key="2">
    <source>
        <dbReference type="EMBL" id="KAJ8026196.1"/>
    </source>
</evidence>
<gene>
    <name evidence="2" type="ORF">HOLleu_33974</name>
</gene>
<feature type="transmembrane region" description="Helical" evidence="1">
    <location>
        <begin position="12"/>
        <end position="29"/>
    </location>
</feature>
<dbReference type="AlphaFoldDB" id="A0A9Q1BFW1"/>
<comment type="caution">
    <text evidence="2">The sequence shown here is derived from an EMBL/GenBank/DDBJ whole genome shotgun (WGS) entry which is preliminary data.</text>
</comment>
<organism evidence="2 3">
    <name type="scientific">Holothuria leucospilota</name>
    <name type="common">Black long sea cucumber</name>
    <name type="synonym">Mertensiothuria leucospilota</name>
    <dbReference type="NCBI Taxonomy" id="206669"/>
    <lineage>
        <taxon>Eukaryota</taxon>
        <taxon>Metazoa</taxon>
        <taxon>Echinodermata</taxon>
        <taxon>Eleutherozoa</taxon>
        <taxon>Echinozoa</taxon>
        <taxon>Holothuroidea</taxon>
        <taxon>Aspidochirotacea</taxon>
        <taxon>Aspidochirotida</taxon>
        <taxon>Holothuriidae</taxon>
        <taxon>Holothuria</taxon>
    </lineage>
</organism>
<sequence length="94" mass="11031">MGLVDTRISRYWTSFIFLQHSIVMVIFISRDRYLLVKDVIIHRKTQTPEKAVRLIVEMASLNVWTRVWAKFPLGRGSQHIAVQVRVPLKTVLQK</sequence>
<dbReference type="Proteomes" id="UP001152320">
    <property type="component" value="Chromosome 17"/>
</dbReference>
<name>A0A9Q1BFW1_HOLLE</name>
<dbReference type="EMBL" id="JAIZAY010000017">
    <property type="protein sequence ID" value="KAJ8026196.1"/>
    <property type="molecule type" value="Genomic_DNA"/>
</dbReference>
<accession>A0A9Q1BFW1</accession>
<keyword evidence="3" id="KW-1185">Reference proteome</keyword>
<protein>
    <submittedName>
        <fullName evidence="2">Uncharacterized protein</fullName>
    </submittedName>
</protein>
<proteinExistence type="predicted"/>
<keyword evidence="1" id="KW-1133">Transmembrane helix</keyword>
<keyword evidence="1" id="KW-0472">Membrane</keyword>
<keyword evidence="1" id="KW-0812">Transmembrane</keyword>
<evidence type="ECO:0000313" key="3">
    <source>
        <dbReference type="Proteomes" id="UP001152320"/>
    </source>
</evidence>